<evidence type="ECO:0000256" key="5">
    <source>
        <dbReference type="ARBA" id="ARBA00022982"/>
    </source>
</evidence>
<dbReference type="Gene3D" id="3.40.50.1220">
    <property type="entry name" value="TPP-binding domain"/>
    <property type="match status" value="1"/>
</dbReference>
<reference evidence="7" key="1">
    <citation type="submission" date="2022-08" db="EMBL/GenBank/DDBJ databases">
        <authorList>
            <person name="Wang H."/>
        </authorList>
    </citation>
    <scope>NUCLEOTIDE SEQUENCE</scope>
    <source>
        <strain evidence="7">PS10</strain>
    </source>
</reference>
<organism evidence="7 8">
    <name type="scientific">Campylobacter gastrosuis</name>
    <dbReference type="NCBI Taxonomy" id="2974576"/>
    <lineage>
        <taxon>Bacteria</taxon>
        <taxon>Pseudomonadati</taxon>
        <taxon>Campylobacterota</taxon>
        <taxon>Epsilonproteobacteria</taxon>
        <taxon>Campylobacterales</taxon>
        <taxon>Campylobacteraceae</taxon>
        <taxon>Campylobacter</taxon>
    </lineage>
</organism>
<dbReference type="InterPro" id="IPR001308">
    <property type="entry name" value="ETF_a/FixB"/>
</dbReference>
<dbReference type="PROSITE" id="PS00696">
    <property type="entry name" value="ETF_ALPHA"/>
    <property type="match status" value="1"/>
</dbReference>
<sequence>MNVWAFSDNVSRLGDIVGGAKSFGSVNALVVGDESSAKRAFSYGVNEVFLAKSDDMFENLAPSFAEFLKDKSGLVLMPNTKRTKAMASLLGGLLNVGVSTEVSEILLENDCVVCKKMLYGGIAVGSEKISSKLAIVVVNSGTFEPVLPNSDANKEPKEIEILANKNQIKCLKKLPKNSNSVDLNKAKRIVAIGRGVANESDLALIRELCDVLGAELGCSRPIAETEKWLEQDRYIGISSVMPKPEIYIAFGISGQVQHMVGVKDSGRIIAINKDKNAPIFDYADYGIVGDLYKVIPALINALK</sequence>
<evidence type="ECO:0000256" key="2">
    <source>
        <dbReference type="ARBA" id="ARBA00022448"/>
    </source>
</evidence>
<evidence type="ECO:0000313" key="8">
    <source>
        <dbReference type="Proteomes" id="UP001173801"/>
    </source>
</evidence>
<comment type="caution">
    <text evidence="7">The sequence shown here is derived from an EMBL/GenBank/DDBJ whole genome shotgun (WGS) entry which is preliminary data.</text>
</comment>
<keyword evidence="8" id="KW-1185">Reference proteome</keyword>
<keyword evidence="3" id="KW-0285">Flavoprotein</keyword>
<name>A0ABT7HSF4_9BACT</name>
<accession>A0ABT7HSF4</accession>
<keyword evidence="5" id="KW-0249">Electron transport</keyword>
<evidence type="ECO:0000256" key="1">
    <source>
        <dbReference type="ARBA" id="ARBA00005817"/>
    </source>
</evidence>
<comment type="similarity">
    <text evidence="1">Belongs to the ETF alpha-subunit/FixB family.</text>
</comment>
<dbReference type="InterPro" id="IPR014730">
    <property type="entry name" value="ETF_a/b_N"/>
</dbReference>
<keyword evidence="2" id="KW-0813">Transport</keyword>
<evidence type="ECO:0000259" key="6">
    <source>
        <dbReference type="SMART" id="SM00893"/>
    </source>
</evidence>
<dbReference type="Pfam" id="PF01012">
    <property type="entry name" value="ETF"/>
    <property type="match status" value="1"/>
</dbReference>
<dbReference type="PANTHER" id="PTHR43153:SF1">
    <property type="entry name" value="ELECTRON TRANSFER FLAVOPROTEIN SUBUNIT ALPHA, MITOCHONDRIAL"/>
    <property type="match status" value="1"/>
</dbReference>
<dbReference type="EMBL" id="JANURM010000021">
    <property type="protein sequence ID" value="MDL0089800.1"/>
    <property type="molecule type" value="Genomic_DNA"/>
</dbReference>
<proteinExistence type="inferred from homology"/>
<dbReference type="InterPro" id="IPR014731">
    <property type="entry name" value="ETF_asu_C"/>
</dbReference>
<gene>
    <name evidence="7" type="ORF">NYG85_10555</name>
</gene>
<protein>
    <submittedName>
        <fullName evidence="7">FAD-binding protein</fullName>
    </submittedName>
</protein>
<dbReference type="SUPFAM" id="SSF52402">
    <property type="entry name" value="Adenine nucleotide alpha hydrolases-like"/>
    <property type="match status" value="1"/>
</dbReference>
<dbReference type="SUPFAM" id="SSF52467">
    <property type="entry name" value="DHS-like NAD/FAD-binding domain"/>
    <property type="match status" value="1"/>
</dbReference>
<keyword evidence="4" id="KW-0274">FAD</keyword>
<feature type="domain" description="Electron transfer flavoprotein alpha/beta-subunit N-terminal" evidence="6">
    <location>
        <begin position="3"/>
        <end position="174"/>
    </location>
</feature>
<dbReference type="Gene3D" id="3.40.50.620">
    <property type="entry name" value="HUPs"/>
    <property type="match status" value="1"/>
</dbReference>
<dbReference type="InterPro" id="IPR018206">
    <property type="entry name" value="ETF_asu_C_CS"/>
</dbReference>
<dbReference type="SMART" id="SM00893">
    <property type="entry name" value="ETF"/>
    <property type="match status" value="1"/>
</dbReference>
<reference evidence="7" key="2">
    <citation type="journal article" date="2023" name="Microorganisms">
        <title>Isolation and Genomic Characteristics of Cat-Borne Campylobacter felis sp. nov. and Sheep-Borne Campylobacter ovis sp. nov.</title>
        <authorList>
            <person name="Wang H."/>
            <person name="Li Y."/>
            <person name="Gu Y."/>
            <person name="Zhou G."/>
            <person name="Chen X."/>
            <person name="Zhang X."/>
            <person name="Shao Z."/>
            <person name="Zhang J."/>
            <person name="Zhang M."/>
        </authorList>
    </citation>
    <scope>NUCLEOTIDE SEQUENCE</scope>
    <source>
        <strain evidence="7">PS10</strain>
    </source>
</reference>
<evidence type="ECO:0000256" key="3">
    <source>
        <dbReference type="ARBA" id="ARBA00022630"/>
    </source>
</evidence>
<dbReference type="PANTHER" id="PTHR43153">
    <property type="entry name" value="ELECTRON TRANSFER FLAVOPROTEIN ALPHA"/>
    <property type="match status" value="1"/>
</dbReference>
<dbReference type="InterPro" id="IPR029035">
    <property type="entry name" value="DHS-like_NAD/FAD-binding_dom"/>
</dbReference>
<dbReference type="InterPro" id="IPR014729">
    <property type="entry name" value="Rossmann-like_a/b/a_fold"/>
</dbReference>
<dbReference type="Pfam" id="PF00766">
    <property type="entry name" value="ETF_alpha"/>
    <property type="match status" value="1"/>
</dbReference>
<evidence type="ECO:0000256" key="4">
    <source>
        <dbReference type="ARBA" id="ARBA00022827"/>
    </source>
</evidence>
<dbReference type="RefSeq" id="WP_284938543.1">
    <property type="nucleotide sequence ID" value="NZ_JANURM010000021.1"/>
</dbReference>
<evidence type="ECO:0000313" key="7">
    <source>
        <dbReference type="EMBL" id="MDL0089800.1"/>
    </source>
</evidence>
<dbReference type="Proteomes" id="UP001173801">
    <property type="component" value="Unassembled WGS sequence"/>
</dbReference>
<dbReference type="PIRSF" id="PIRSF000089">
    <property type="entry name" value="Electra_flavoP_a"/>
    <property type="match status" value="1"/>
</dbReference>